<dbReference type="Gene3D" id="1.10.1200.10">
    <property type="entry name" value="ACP-like"/>
    <property type="match status" value="1"/>
</dbReference>
<evidence type="ECO:0000259" key="3">
    <source>
        <dbReference type="Pfam" id="PF00501"/>
    </source>
</evidence>
<dbReference type="Pfam" id="PF00501">
    <property type="entry name" value="AMP-binding"/>
    <property type="match status" value="1"/>
</dbReference>
<feature type="domain" description="Thioester reductase (TE)" evidence="5">
    <location>
        <begin position="669"/>
        <end position="901"/>
    </location>
</feature>
<accession>A0ABR1P5J9</accession>
<evidence type="ECO:0000256" key="2">
    <source>
        <dbReference type="ARBA" id="ARBA00022553"/>
    </source>
</evidence>
<dbReference type="InterPro" id="IPR009081">
    <property type="entry name" value="PP-bd_ACP"/>
</dbReference>
<dbReference type="Pfam" id="PF00550">
    <property type="entry name" value="PP-binding"/>
    <property type="match status" value="1"/>
</dbReference>
<evidence type="ECO:0000256" key="1">
    <source>
        <dbReference type="ARBA" id="ARBA00022450"/>
    </source>
</evidence>
<keyword evidence="7" id="KW-1185">Reference proteome</keyword>
<evidence type="ECO:0000313" key="6">
    <source>
        <dbReference type="EMBL" id="KAK7726898.1"/>
    </source>
</evidence>
<keyword evidence="2" id="KW-0597">Phosphoprotein</keyword>
<comment type="caution">
    <text evidence="6">The sequence shown here is derived from an EMBL/GenBank/DDBJ whole genome shotgun (WGS) entry which is preliminary data.</text>
</comment>
<dbReference type="InterPro" id="IPR051414">
    <property type="entry name" value="Adenylate-forming_Reductase"/>
</dbReference>
<evidence type="ECO:0000313" key="7">
    <source>
        <dbReference type="Proteomes" id="UP001430848"/>
    </source>
</evidence>
<dbReference type="PANTHER" id="PTHR43439">
    <property type="entry name" value="PHENYLACETATE-COENZYME A LIGASE"/>
    <property type="match status" value="1"/>
</dbReference>
<feature type="domain" description="AMP-dependent synthetase/ligase" evidence="3">
    <location>
        <begin position="41"/>
        <end position="314"/>
    </location>
</feature>
<organism evidence="6 7">
    <name type="scientific">Diaporthe eres</name>
    <name type="common">Phomopsis oblonga</name>
    <dbReference type="NCBI Taxonomy" id="83184"/>
    <lineage>
        <taxon>Eukaryota</taxon>
        <taxon>Fungi</taxon>
        <taxon>Dikarya</taxon>
        <taxon>Ascomycota</taxon>
        <taxon>Pezizomycotina</taxon>
        <taxon>Sordariomycetes</taxon>
        <taxon>Sordariomycetidae</taxon>
        <taxon>Diaporthales</taxon>
        <taxon>Diaporthaceae</taxon>
        <taxon>Diaporthe</taxon>
        <taxon>Diaporthe eres species complex</taxon>
    </lineage>
</organism>
<keyword evidence="1" id="KW-0596">Phosphopantetheine</keyword>
<feature type="domain" description="Carrier" evidence="4">
    <location>
        <begin position="539"/>
        <end position="585"/>
    </location>
</feature>
<dbReference type="InterPro" id="IPR036736">
    <property type="entry name" value="ACP-like_sf"/>
</dbReference>
<dbReference type="InterPro" id="IPR020904">
    <property type="entry name" value="Sc_DH/Rdtase_CS"/>
</dbReference>
<name>A0ABR1P5J9_DIAER</name>
<dbReference type="Pfam" id="PF07993">
    <property type="entry name" value="NAD_binding_4"/>
    <property type="match status" value="1"/>
</dbReference>
<protein>
    <submittedName>
        <fullName evidence="6">NRPS-like protein biosynthetic cluster</fullName>
    </submittedName>
</protein>
<dbReference type="Proteomes" id="UP001430848">
    <property type="component" value="Unassembled WGS sequence"/>
</dbReference>
<dbReference type="InterPro" id="IPR042099">
    <property type="entry name" value="ANL_N_sf"/>
</dbReference>
<dbReference type="InterPro" id="IPR013120">
    <property type="entry name" value="FAR_NAD-bd"/>
</dbReference>
<dbReference type="SUPFAM" id="SSF51735">
    <property type="entry name" value="NAD(P)-binding Rossmann-fold domains"/>
    <property type="match status" value="1"/>
</dbReference>
<evidence type="ECO:0000259" key="4">
    <source>
        <dbReference type="Pfam" id="PF00550"/>
    </source>
</evidence>
<gene>
    <name evidence="6" type="ORF">SLS63_007317</name>
</gene>
<dbReference type="Gene3D" id="3.40.50.12780">
    <property type="entry name" value="N-terminal domain of ligase-like"/>
    <property type="match status" value="1"/>
</dbReference>
<dbReference type="Gene3D" id="3.40.50.720">
    <property type="entry name" value="NAD(P)-binding Rossmann-like Domain"/>
    <property type="match status" value="1"/>
</dbReference>
<dbReference type="PANTHER" id="PTHR43439:SF2">
    <property type="entry name" value="ENZYME, PUTATIVE (JCVI)-RELATED"/>
    <property type="match status" value="1"/>
</dbReference>
<dbReference type="InterPro" id="IPR036291">
    <property type="entry name" value="NAD(P)-bd_dom_sf"/>
</dbReference>
<reference evidence="6 7" key="1">
    <citation type="submission" date="2024-02" db="EMBL/GenBank/DDBJ databases">
        <title>De novo assembly and annotation of 12 fungi associated with fruit tree decline syndrome in Ontario, Canada.</title>
        <authorList>
            <person name="Sulman M."/>
            <person name="Ellouze W."/>
            <person name="Ilyukhin E."/>
        </authorList>
    </citation>
    <scope>NUCLEOTIDE SEQUENCE [LARGE SCALE GENOMIC DNA]</scope>
    <source>
        <strain evidence="6 7">M169</strain>
    </source>
</reference>
<dbReference type="PROSITE" id="PS00061">
    <property type="entry name" value="ADH_SHORT"/>
    <property type="match status" value="1"/>
</dbReference>
<dbReference type="InterPro" id="IPR000873">
    <property type="entry name" value="AMP-dep_synth/lig_dom"/>
</dbReference>
<dbReference type="EMBL" id="JAKNSF020000040">
    <property type="protein sequence ID" value="KAK7726898.1"/>
    <property type="molecule type" value="Genomic_DNA"/>
</dbReference>
<sequence length="1022" mass="112037">MAKMMSAAYGRRLVPQDVDELAATVPDRVYAAIPKTSDVQDGYRDVTIAELAQCVNFMARWLEEKFGKSETFETLTYVGLSDLKGITILLAAIKLLVPSPRNSPAINLHLMNATGSNKVLYAAELGPLMRPLQAMTSSTEFQAVPPFQEMLDGDGNTTTYPYGKTFEEARDDPIVVLHSSGSTGREKQDTTVFTLEGENRRLYLILPFFHLGGFVFFMDHAILNNLTLVLGPPQRAPDAELLKEVAQQQDLRAIMVVPAILEQLLHDPKGMDLLKGLEFVGSGGAPLPGPIGDRIHNIVRLRIFIGSTETFPLPELAKSPEDWQYHEFTPALKHEMRPYDANTGTFELVIIADESNRDAAPVFHNLPGENPFFTKDLFTQHPTQPNLYKYYGRKDDILVLANGEKVNPIPLEQFVQADASLRGVLLTGNGRTQPVLIIEPKDTLDEPGRTQLLDELWPRIEQANGRVAGPGRVSRGMVICATPERPFHRTGKGTVIRKLTQDDYQEDIDRLYAGSARAQRLVTIGLKAKQKTVYEDADIIAFIRQVLAVSFPPASAIAEDEDFFAHGLDSIQTLEITATLKHNLQNLTSSSVAWIVPRAIYQNSTLARLSKVLGVFLNDGIASGEDSLETRAKTLDDTVARYIKDLPTKSASQPAAGPQKESVQNIVIIGSTGYVGSHLVAALLKNSNVSQIYCLNRGGAKSARERTLSKLDGSTSVNLERLTFLQVDLGAPRLGLAEEQYQMILKEIDVVLYNAWRLDFGLALHSFDPFLRTTRDLIDLSLSSPKRPRIVFVSSASSVAGLVSAGLAVPEAPVDDPLAAMNTGYGQSKLAAERILTAASRQCTVPVSVVRVGQVGGLSHGGGVWADQPWISAIIRSSKTLGSFPSPVMPIDWVPVDTVAAILERMILQPVEDTQILQFYNVVSEAQPWTLLLDALPESVRQAMSKVVPLPDWARELRELAESDGTDVSALPAVRLIDFYTKLGSGIEGTVYETAHSKDIAGQNLGPLERGILASWLTNWDL</sequence>
<dbReference type="SUPFAM" id="SSF56801">
    <property type="entry name" value="Acetyl-CoA synthetase-like"/>
    <property type="match status" value="1"/>
</dbReference>
<proteinExistence type="predicted"/>
<evidence type="ECO:0000259" key="5">
    <source>
        <dbReference type="Pfam" id="PF07993"/>
    </source>
</evidence>
<dbReference type="Pfam" id="PF23562">
    <property type="entry name" value="AMP-binding_C_3"/>
    <property type="match status" value="1"/>
</dbReference>